<evidence type="ECO:0000256" key="1">
    <source>
        <dbReference type="SAM" id="MobiDB-lite"/>
    </source>
</evidence>
<dbReference type="EMBL" id="DQ120516">
    <property type="protein sequence ID" value="AAZ80537.1"/>
    <property type="molecule type" value="Genomic_DNA"/>
</dbReference>
<evidence type="ECO:0000313" key="3">
    <source>
        <dbReference type="EMBL" id="AAZ80537.1"/>
    </source>
</evidence>
<reference evidence="2 5" key="1">
    <citation type="journal article" date="2003" name="J. Virol.">
        <title>Complete sequence and genomic analysis of rhesus cytomegalovirus.</title>
        <authorList>
            <person name="Hansen S.G."/>
            <person name="Strelow L.I."/>
            <person name="Franchi D.C."/>
            <person name="Anders D.G."/>
            <person name="Wong S.W."/>
        </authorList>
    </citation>
    <scope>NUCLEOTIDE SEQUENCE [LARGE SCALE GENOMIC DNA]</scope>
    <source>
        <strain evidence="2">68-1</strain>
    </source>
</reference>
<evidence type="ECO:0000313" key="2">
    <source>
        <dbReference type="EMBL" id="AAP50565.1"/>
    </source>
</evidence>
<dbReference type="Proteomes" id="UP000161430">
    <property type="component" value="Segment"/>
</dbReference>
<sequence length="117" mass="12772">MPSPGELLNRNTDRHSRVQTWFFVYYTSDVLSFYRYTTQDKDGVTGTDVGNPDGTQGNDDSGVSKVPITLEGDDLPSGDDSTEEGSGDEIPAYDVFIEGEMNDGENSEESDEGSTED</sequence>
<accession>Q2FAT2</accession>
<feature type="compositionally biased region" description="Acidic residues" evidence="1">
    <location>
        <begin position="71"/>
        <end position="87"/>
    </location>
</feature>
<proteinExistence type="predicted"/>
<organismHost>
    <name type="scientific">Macaca mulatta</name>
    <name type="common">Rhesus macaque</name>
    <dbReference type="NCBI Taxonomy" id="9544"/>
</organismHost>
<organism evidence="2 5">
    <name type="scientific">Rhesus cytomegalovirus (strain 68-1)</name>
    <name type="common">RhCMV</name>
    <dbReference type="NCBI Taxonomy" id="47929"/>
    <lineage>
        <taxon>Viruses</taxon>
        <taxon>Duplodnaviria</taxon>
        <taxon>Heunggongvirae</taxon>
        <taxon>Peploviricota</taxon>
        <taxon>Herviviricetes</taxon>
        <taxon>Herpesvirales</taxon>
        <taxon>Orthoherpesviridae</taxon>
        <taxon>Betaherpesvirinae</taxon>
        <taxon>Cytomegalovirus</taxon>
        <taxon>Cytomegalovirus macacinebeta3</taxon>
    </lineage>
</organism>
<feature type="compositionally biased region" description="Acidic residues" evidence="1">
    <location>
        <begin position="100"/>
        <end position="117"/>
    </location>
</feature>
<dbReference type="KEGG" id="vg:2952760"/>
<accession>Q7TFU3</accession>
<evidence type="ECO:0000313" key="5">
    <source>
        <dbReference type="Proteomes" id="UP000161430"/>
    </source>
</evidence>
<dbReference type="RefSeq" id="YP_068132.1">
    <property type="nucleotide sequence ID" value="NC_006150.1"/>
</dbReference>
<dbReference type="GeneID" id="2952760"/>
<reference evidence="3 4" key="2">
    <citation type="journal article" date="2006" name="J. Virol.">
        <title>Genomic sequence of rhesus cytomegalovirus 180.92: insights into the coding potential of rhesus cytomegalovirus.</title>
        <authorList>
            <person name="Rivailler P."/>
            <person name="Kaur A."/>
            <person name="Johnson R.P."/>
            <person name="Wang F."/>
        </authorList>
    </citation>
    <scope>NUCLEOTIDE SEQUENCE [LARGE SCALE GENOMIC DNA]</scope>
    <source>
        <strain evidence="3">CMV 180.92</strain>
    </source>
</reference>
<dbReference type="Proteomes" id="UP000115582">
    <property type="component" value="Segment"/>
</dbReference>
<evidence type="ECO:0000313" key="4">
    <source>
        <dbReference type="Proteomes" id="UP000115582"/>
    </source>
</evidence>
<name>Q7TFU3_RHCM6</name>
<keyword evidence="5" id="KW-1185">Reference proteome</keyword>
<dbReference type="EMBL" id="AY186194">
    <property type="protein sequence ID" value="AAP50565.1"/>
    <property type="molecule type" value="Genomic_DNA"/>
</dbReference>
<protein>
    <submittedName>
        <fullName evidence="2">Rh38</fullName>
    </submittedName>
</protein>
<feature type="region of interest" description="Disordered" evidence="1">
    <location>
        <begin position="40"/>
        <end position="117"/>
    </location>
</feature>